<evidence type="ECO:0000256" key="1">
    <source>
        <dbReference type="SAM" id="MobiDB-lite"/>
    </source>
</evidence>
<evidence type="ECO:0000313" key="2">
    <source>
        <dbReference type="EMBL" id="SER51101.1"/>
    </source>
</evidence>
<reference evidence="2 3" key="1">
    <citation type="submission" date="2016-10" db="EMBL/GenBank/DDBJ databases">
        <authorList>
            <person name="de Groot N.N."/>
        </authorList>
    </citation>
    <scope>NUCLEOTIDE SEQUENCE [LARGE SCALE GENOMIC DNA]</scope>
    <source>
        <strain evidence="2 3">DSM 23042</strain>
    </source>
</reference>
<dbReference type="RefSeq" id="WP_092687310.1">
    <property type="nucleotide sequence ID" value="NZ_CBDDGO010000004.1"/>
</dbReference>
<sequence>MTQPINLNRERKRRDRAARKKQADENAVKFGRTKGERMRDDHDADRAGRDHDGHRLDDT</sequence>
<accession>A0A1H9PSA1</accession>
<protein>
    <recommendedName>
        <fullName evidence="4">DUF4169 domain-containing protein</fullName>
    </recommendedName>
</protein>
<organism evidence="2 3">
    <name type="scientific">Tranquillimonas rosea</name>
    <dbReference type="NCBI Taxonomy" id="641238"/>
    <lineage>
        <taxon>Bacteria</taxon>
        <taxon>Pseudomonadati</taxon>
        <taxon>Pseudomonadota</taxon>
        <taxon>Alphaproteobacteria</taxon>
        <taxon>Rhodobacterales</taxon>
        <taxon>Roseobacteraceae</taxon>
        <taxon>Tranquillimonas</taxon>
    </lineage>
</organism>
<dbReference type="Proteomes" id="UP000198885">
    <property type="component" value="Unassembled WGS sequence"/>
</dbReference>
<proteinExistence type="predicted"/>
<feature type="compositionally biased region" description="Basic residues" evidence="1">
    <location>
        <begin position="10"/>
        <end position="20"/>
    </location>
</feature>
<dbReference type="AlphaFoldDB" id="A0A1H9PSA1"/>
<keyword evidence="3" id="KW-1185">Reference proteome</keyword>
<feature type="compositionally biased region" description="Basic and acidic residues" evidence="1">
    <location>
        <begin position="21"/>
        <end position="59"/>
    </location>
</feature>
<feature type="region of interest" description="Disordered" evidence="1">
    <location>
        <begin position="1"/>
        <end position="59"/>
    </location>
</feature>
<dbReference type="EMBL" id="FOGU01000001">
    <property type="protein sequence ID" value="SER51101.1"/>
    <property type="molecule type" value="Genomic_DNA"/>
</dbReference>
<dbReference type="STRING" id="641238.SAMN04490244_101313"/>
<gene>
    <name evidence="2" type="ORF">SAMN04490244_101313</name>
</gene>
<evidence type="ECO:0000313" key="3">
    <source>
        <dbReference type="Proteomes" id="UP000198885"/>
    </source>
</evidence>
<dbReference type="InterPro" id="IPR025227">
    <property type="entry name" value="DUF4169"/>
</dbReference>
<dbReference type="Pfam" id="PF13770">
    <property type="entry name" value="DUF4169"/>
    <property type="match status" value="1"/>
</dbReference>
<name>A0A1H9PSA1_9RHOB</name>
<evidence type="ECO:0008006" key="4">
    <source>
        <dbReference type="Google" id="ProtNLM"/>
    </source>
</evidence>